<protein>
    <recommendedName>
        <fullName evidence="3">Lipoprotein</fullName>
    </recommendedName>
</protein>
<feature type="region of interest" description="Disordered" evidence="1">
    <location>
        <begin position="241"/>
        <end position="334"/>
    </location>
</feature>
<dbReference type="PROSITE" id="PS51257">
    <property type="entry name" value="PROKAR_LIPOPROTEIN"/>
    <property type="match status" value="1"/>
</dbReference>
<feature type="compositionally biased region" description="Low complexity" evidence="1">
    <location>
        <begin position="317"/>
        <end position="334"/>
    </location>
</feature>
<organism evidence="2">
    <name type="scientific">hydrothermal vent metagenome</name>
    <dbReference type="NCBI Taxonomy" id="652676"/>
    <lineage>
        <taxon>unclassified sequences</taxon>
        <taxon>metagenomes</taxon>
        <taxon>ecological metagenomes</taxon>
    </lineage>
</organism>
<dbReference type="AlphaFoldDB" id="A0A3B1BG63"/>
<evidence type="ECO:0008006" key="3">
    <source>
        <dbReference type="Google" id="ProtNLM"/>
    </source>
</evidence>
<reference evidence="2" key="1">
    <citation type="submission" date="2018-06" db="EMBL/GenBank/DDBJ databases">
        <authorList>
            <person name="Zhirakovskaya E."/>
        </authorList>
    </citation>
    <scope>NUCLEOTIDE SEQUENCE</scope>
</reference>
<sequence length="334" mass="36672">MRIISVMGILLLVQLGLSGCTSDKELWQQSLQAGASEAVADLKRLTVKINNQSIRNVKLLKSYADVVKKESPDLAVIVDALATDATTNGLIVKGLKERLESANKSIPQAIKGGEQAVTQLQQEFSAIQVAADPTLFGMMLTDPINVLADMSNGKLARVEAMSKEATLRANKSGDYGAGSQLVGNPSYGQWKENSQGRSFWEWYGMYAMFSNLFRSPIYYGNWAGNRGYSYYSDYGRNYYTSPSQRKGQQAQATKTKQKFQKSGKSFKSPYAKTRAGASATAKRSSVKSANKFSSKSKRSSFKAPSKFARKNSRFNQSTARSSYSRTSRSFSGGK</sequence>
<evidence type="ECO:0000256" key="1">
    <source>
        <dbReference type="SAM" id="MobiDB-lite"/>
    </source>
</evidence>
<gene>
    <name evidence="2" type="ORF">MNBD_GAMMA26-129</name>
</gene>
<evidence type="ECO:0000313" key="2">
    <source>
        <dbReference type="EMBL" id="VAX09430.1"/>
    </source>
</evidence>
<accession>A0A3B1BG63</accession>
<name>A0A3B1BG63_9ZZZZ</name>
<dbReference type="EMBL" id="UOFX01000052">
    <property type="protein sequence ID" value="VAX09430.1"/>
    <property type="molecule type" value="Genomic_DNA"/>
</dbReference>
<proteinExistence type="predicted"/>